<proteinExistence type="predicted"/>
<reference evidence="3 4" key="1">
    <citation type="submission" date="2014-09" db="EMBL/GenBank/DDBJ databases">
        <authorList>
            <person name="Chan K.-G."/>
        </authorList>
    </citation>
    <scope>NUCLEOTIDE SEQUENCE [LARGE SCALE GENOMIC DNA]</scope>
    <source>
        <strain evidence="3 4">ND07</strain>
    </source>
</reference>
<evidence type="ECO:0000256" key="1">
    <source>
        <dbReference type="SAM" id="MobiDB-lite"/>
    </source>
</evidence>
<dbReference type="PANTHER" id="PTHR43441">
    <property type="entry name" value="RIBOSOMAL-PROTEIN-SERINE ACETYLTRANSFERASE"/>
    <property type="match status" value="1"/>
</dbReference>
<dbReference type="SUPFAM" id="SSF55729">
    <property type="entry name" value="Acyl-CoA N-acyltransferases (Nat)"/>
    <property type="match status" value="1"/>
</dbReference>
<accession>A0A089WU16</accession>
<evidence type="ECO:0000313" key="3">
    <source>
        <dbReference type="EMBL" id="AIR90037.1"/>
    </source>
</evidence>
<evidence type="ECO:0000259" key="2">
    <source>
        <dbReference type="PROSITE" id="PS51186"/>
    </source>
</evidence>
<dbReference type="eggNOG" id="COG1670">
    <property type="taxonomic scope" value="Bacteria"/>
</dbReference>
<dbReference type="InterPro" id="IPR016181">
    <property type="entry name" value="Acyl_CoA_acyltransferase"/>
</dbReference>
<dbReference type="KEGG" id="psw:LK03_12370"/>
<dbReference type="PROSITE" id="PS51186">
    <property type="entry name" value="GNAT"/>
    <property type="match status" value="1"/>
</dbReference>
<dbReference type="OrthoDB" id="5295305at2"/>
<name>A0A089WU16_9PSED</name>
<dbReference type="AlphaFoldDB" id="A0A089WU16"/>
<dbReference type="GO" id="GO:1990189">
    <property type="term" value="F:protein N-terminal-serine acetyltransferase activity"/>
    <property type="evidence" value="ECO:0007669"/>
    <property type="project" value="TreeGrafter"/>
</dbReference>
<feature type="domain" description="N-acetyltransferase" evidence="2">
    <location>
        <begin position="34"/>
        <end position="192"/>
    </location>
</feature>
<protein>
    <recommendedName>
        <fullName evidence="2">N-acetyltransferase domain-containing protein</fullName>
    </recommendedName>
</protein>
<dbReference type="RefSeq" id="WP_038412648.1">
    <property type="nucleotide sequence ID" value="NZ_CP009455.1"/>
</dbReference>
<dbReference type="Proteomes" id="UP000029493">
    <property type="component" value="Chromosome"/>
</dbReference>
<evidence type="ECO:0000313" key="4">
    <source>
        <dbReference type="Proteomes" id="UP000029493"/>
    </source>
</evidence>
<sequence length="239" mass="26859">MNRTNDYAQPIGPELPEWTPRPRPGSVTLHGHYCRLQPLDAETHASDLYEAYATASDGRDWTYLFVGPFDDFEQYRAYVRSAAQSSDPLHYAVIDQASGKALGTLALMRIEPAHGVIEVGSVTFSPALKQSPLSTEAQYLLMAYAFDELGYRRYEWKCDDLNAPSRRAAQRLGFVYEGTFRQAVVYKGRSRDTAWYSIIDSQWPAVRAALQAWLAPDNFDAQGRQRKALSSFRAGCADS</sequence>
<keyword evidence="4" id="KW-1185">Reference proteome</keyword>
<feature type="region of interest" description="Disordered" evidence="1">
    <location>
        <begin position="1"/>
        <end position="23"/>
    </location>
</feature>
<dbReference type="Pfam" id="PF13302">
    <property type="entry name" value="Acetyltransf_3"/>
    <property type="match status" value="1"/>
</dbReference>
<dbReference type="InterPro" id="IPR000182">
    <property type="entry name" value="GNAT_dom"/>
</dbReference>
<dbReference type="InterPro" id="IPR051908">
    <property type="entry name" value="Ribosomal_N-acetyltransferase"/>
</dbReference>
<dbReference type="EMBL" id="CP009455">
    <property type="protein sequence ID" value="AIR90037.1"/>
    <property type="molecule type" value="Genomic_DNA"/>
</dbReference>
<gene>
    <name evidence="3" type="ORF">LK03_12370</name>
</gene>
<dbReference type="STRING" id="157783.LK03_12370"/>
<dbReference type="Gene3D" id="3.40.630.30">
    <property type="match status" value="1"/>
</dbReference>
<dbReference type="GO" id="GO:0008999">
    <property type="term" value="F:protein-N-terminal-alanine acetyltransferase activity"/>
    <property type="evidence" value="ECO:0007669"/>
    <property type="project" value="TreeGrafter"/>
</dbReference>
<dbReference type="FunFam" id="3.40.630.30:FF:000047">
    <property type="entry name" value="Acetyltransferase, GNAT family"/>
    <property type="match status" value="1"/>
</dbReference>
<dbReference type="PANTHER" id="PTHR43441:SF2">
    <property type="entry name" value="FAMILY ACETYLTRANSFERASE, PUTATIVE (AFU_ORTHOLOGUE AFUA_7G00850)-RELATED"/>
    <property type="match status" value="1"/>
</dbReference>
<organism evidence="3 4">
    <name type="scientific">Pseudomonas cremoricolorata</name>
    <dbReference type="NCBI Taxonomy" id="157783"/>
    <lineage>
        <taxon>Bacteria</taxon>
        <taxon>Pseudomonadati</taxon>
        <taxon>Pseudomonadota</taxon>
        <taxon>Gammaproteobacteria</taxon>
        <taxon>Pseudomonadales</taxon>
        <taxon>Pseudomonadaceae</taxon>
        <taxon>Pseudomonas</taxon>
    </lineage>
</organism>